<name>A0A8C5GM20_GOUWI</name>
<evidence type="ECO:0000256" key="1">
    <source>
        <dbReference type="ARBA" id="ARBA00004173"/>
    </source>
</evidence>
<evidence type="ECO:0000256" key="4">
    <source>
        <dbReference type="ARBA" id="ARBA00022737"/>
    </source>
</evidence>
<dbReference type="InterPro" id="IPR055063">
    <property type="entry name" value="Rib_mS39_PPR"/>
</dbReference>
<dbReference type="GO" id="GO:0005840">
    <property type="term" value="C:ribosome"/>
    <property type="evidence" value="ECO:0007669"/>
    <property type="project" value="UniProtKB-KW"/>
</dbReference>
<evidence type="ECO:0000256" key="13">
    <source>
        <dbReference type="SAM" id="MobiDB-lite"/>
    </source>
</evidence>
<keyword evidence="10" id="KW-0687">Ribonucleoprotein</keyword>
<feature type="region of interest" description="Disordered" evidence="13">
    <location>
        <begin position="198"/>
        <end position="217"/>
    </location>
</feature>
<evidence type="ECO:0000256" key="7">
    <source>
        <dbReference type="ARBA" id="ARBA00022946"/>
    </source>
</evidence>
<keyword evidence="6" id="KW-0694">RNA-binding</keyword>
<feature type="repeat" description="PPR" evidence="12">
    <location>
        <begin position="246"/>
        <end position="280"/>
    </location>
</feature>
<evidence type="ECO:0000256" key="2">
    <source>
        <dbReference type="ARBA" id="ARBA00008551"/>
    </source>
</evidence>
<dbReference type="GO" id="GO:0006417">
    <property type="term" value="P:regulation of translation"/>
    <property type="evidence" value="ECO:0007669"/>
    <property type="project" value="UniProtKB-KW"/>
</dbReference>
<dbReference type="GO" id="GO:1990904">
    <property type="term" value="C:ribonucleoprotein complex"/>
    <property type="evidence" value="ECO:0007669"/>
    <property type="project" value="UniProtKB-KW"/>
</dbReference>
<sequence>MAAPYTHVGHSVQRNGRFLLRHLQAHRTFGWTSAVRQQAAEPKKEQEIIIPKKKTWSKVAVLEALASTVNRDPTAYPYQFQDDPYLSPRNNMEFKLFSLSQESGRAAAKYFVNNHPKFFTKDFAEPHIPCLMPETVTLCLEEVSEEALKERIQLRKVTAAVDMFDQLQQTGTAVSMKTIHNLLDLICLYCDKEPFPEEEPQTEETVSGQEQKRRTGQVHRASNYLKLTWKENNNAERIFNTLPERDTRCYSALIRGMVKHGAHAKAFSLYTDLLNNRMTADVHIFNALILAAPDVREVHMEKWDLITELLKQMNEQKIRPNLQTFNNVLKALRRSGLYVRTQAVQVLNEMKAVGIAPSLASYEHILAMFYKPGSSAQNNTVMLQEVISELQGTSFTCRDPHDSMFFLTAMRICFDYKDLELGYRVHSLLEVGENWRLLGDNYHQGIYYGRFFHLLCTMEHLEEVLKWYRLLVPSRYYLNHQSLRTLLQALDTESRLDLLPTIWKDMKTMALDNNSDLLDELLRLMTREEHSAEVQDSFADCVLDINKAFDSKPNLEWSTSGLTDATTLLLRASRTQKAWEMLQLFKSKNRVPCEVLLNSFLTACHAEANKQRAVELVQLSAAFYLPSTARLAQRVQAEFDLTEEQRDLLSELGTSGEPETDVRESSPL</sequence>
<dbReference type="GO" id="GO:0032543">
    <property type="term" value="P:mitochondrial translation"/>
    <property type="evidence" value="ECO:0007669"/>
    <property type="project" value="InterPro"/>
</dbReference>
<evidence type="ECO:0000256" key="8">
    <source>
        <dbReference type="ARBA" id="ARBA00022980"/>
    </source>
</evidence>
<dbReference type="CTD" id="55037"/>
<comment type="similarity">
    <text evidence="2">Belongs to the mitochondrion-specific ribosomal protein mS39 family.</text>
</comment>
<keyword evidence="7" id="KW-0809">Transit peptide</keyword>
<reference evidence="14" key="3">
    <citation type="submission" date="2025-09" db="UniProtKB">
        <authorList>
            <consortium name="Ensembl"/>
        </authorList>
    </citation>
    <scope>IDENTIFICATION</scope>
</reference>
<accession>A0A8C5GM20</accession>
<dbReference type="Pfam" id="PF13812">
    <property type="entry name" value="PPR_3"/>
    <property type="match status" value="2"/>
</dbReference>
<proteinExistence type="inferred from homology"/>
<keyword evidence="5" id="KW-0810">Translation regulation</keyword>
<comment type="subcellular location">
    <subcellularLocation>
        <location evidence="1">Mitochondrion</location>
    </subcellularLocation>
</comment>
<evidence type="ECO:0000256" key="3">
    <source>
        <dbReference type="ARBA" id="ARBA00022730"/>
    </source>
</evidence>
<dbReference type="Ensembl" id="ENSGWIT00000034930.1">
    <property type="protein sequence ID" value="ENSGWIP00000032082.1"/>
    <property type="gene ID" value="ENSGWIG00000016517.1"/>
</dbReference>
<protein>
    <recommendedName>
        <fullName evidence="11">Small ribosomal subunit protein mS39</fullName>
    </recommendedName>
</protein>
<evidence type="ECO:0000256" key="5">
    <source>
        <dbReference type="ARBA" id="ARBA00022845"/>
    </source>
</evidence>
<dbReference type="GO" id="GO:0043024">
    <property type="term" value="F:ribosomal small subunit binding"/>
    <property type="evidence" value="ECO:0007669"/>
    <property type="project" value="InterPro"/>
</dbReference>
<dbReference type="OrthoDB" id="185373at2759"/>
<dbReference type="PANTHER" id="PTHR16276:SF1">
    <property type="entry name" value="SMALL RIBOSOMAL SUBUNIT PROTEIN MS39"/>
    <property type="match status" value="1"/>
</dbReference>
<dbReference type="AlphaFoldDB" id="A0A8C5GM20"/>
<dbReference type="RefSeq" id="XP_028315439.1">
    <property type="nucleotide sequence ID" value="XM_028459638.1"/>
</dbReference>
<evidence type="ECO:0000313" key="14">
    <source>
        <dbReference type="Ensembl" id="ENSGWIP00000032082.1"/>
    </source>
</evidence>
<evidence type="ECO:0000313" key="15">
    <source>
        <dbReference type="Proteomes" id="UP000694680"/>
    </source>
</evidence>
<dbReference type="InterPro" id="IPR011990">
    <property type="entry name" value="TPR-like_helical_dom_sf"/>
</dbReference>
<dbReference type="InterPro" id="IPR002885">
    <property type="entry name" value="PPR_rpt"/>
</dbReference>
<feature type="repeat" description="PPR" evidence="12">
    <location>
        <begin position="321"/>
        <end position="357"/>
    </location>
</feature>
<dbReference type="Pfam" id="PF22330">
    <property type="entry name" value="Rib_mS39_PPR"/>
    <property type="match status" value="1"/>
</dbReference>
<evidence type="ECO:0000256" key="10">
    <source>
        <dbReference type="ARBA" id="ARBA00023274"/>
    </source>
</evidence>
<dbReference type="GO" id="GO:0005739">
    <property type="term" value="C:mitochondrion"/>
    <property type="evidence" value="ECO:0007669"/>
    <property type="project" value="UniProtKB-SubCell"/>
</dbReference>
<dbReference type="GO" id="GO:0019843">
    <property type="term" value="F:rRNA binding"/>
    <property type="evidence" value="ECO:0007669"/>
    <property type="project" value="UniProtKB-KW"/>
</dbReference>
<organism evidence="14 15">
    <name type="scientific">Gouania willdenowi</name>
    <name type="common">Blunt-snouted clingfish</name>
    <name type="synonym">Lepadogaster willdenowi</name>
    <dbReference type="NCBI Taxonomy" id="441366"/>
    <lineage>
        <taxon>Eukaryota</taxon>
        <taxon>Metazoa</taxon>
        <taxon>Chordata</taxon>
        <taxon>Craniata</taxon>
        <taxon>Vertebrata</taxon>
        <taxon>Euteleostomi</taxon>
        <taxon>Actinopterygii</taxon>
        <taxon>Neopterygii</taxon>
        <taxon>Teleostei</taxon>
        <taxon>Neoteleostei</taxon>
        <taxon>Acanthomorphata</taxon>
        <taxon>Ovalentaria</taxon>
        <taxon>Blenniimorphae</taxon>
        <taxon>Blenniiformes</taxon>
        <taxon>Gobiesocoidei</taxon>
        <taxon>Gobiesocidae</taxon>
        <taxon>Gobiesocinae</taxon>
        <taxon>Gouania</taxon>
    </lineage>
</organism>
<evidence type="ECO:0000256" key="12">
    <source>
        <dbReference type="PROSITE-ProRule" id="PRU00708"/>
    </source>
</evidence>
<evidence type="ECO:0000256" key="11">
    <source>
        <dbReference type="ARBA" id="ARBA00035134"/>
    </source>
</evidence>
<keyword evidence="9" id="KW-0496">Mitochondrion</keyword>
<evidence type="ECO:0000256" key="9">
    <source>
        <dbReference type="ARBA" id="ARBA00023128"/>
    </source>
</evidence>
<keyword evidence="15" id="KW-1185">Reference proteome</keyword>
<reference evidence="14" key="2">
    <citation type="submission" date="2025-08" db="UniProtKB">
        <authorList>
            <consortium name="Ensembl"/>
        </authorList>
    </citation>
    <scope>IDENTIFICATION</scope>
</reference>
<dbReference type="GeneID" id="114471076"/>
<dbReference type="InterPro" id="IPR037387">
    <property type="entry name" value="PTCD3"/>
</dbReference>
<reference evidence="14" key="1">
    <citation type="submission" date="2020-06" db="EMBL/GenBank/DDBJ databases">
        <authorList>
            <consortium name="Wellcome Sanger Institute Data Sharing"/>
        </authorList>
    </citation>
    <scope>NUCLEOTIDE SEQUENCE [LARGE SCALE GENOMIC DNA]</scope>
</reference>
<dbReference type="PANTHER" id="PTHR16276">
    <property type="entry name" value="PENTATRICOPEPTIDE REPEAT DOMAIN-CONTAINING PROTEIN 3"/>
    <property type="match status" value="1"/>
</dbReference>
<dbReference type="Proteomes" id="UP000694680">
    <property type="component" value="Chromosome 10"/>
</dbReference>
<dbReference type="Gene3D" id="1.25.40.10">
    <property type="entry name" value="Tetratricopeptide repeat domain"/>
    <property type="match status" value="2"/>
</dbReference>
<keyword evidence="3" id="KW-0699">rRNA-binding</keyword>
<gene>
    <name evidence="14" type="primary">ptcd3</name>
</gene>
<keyword evidence="8" id="KW-0689">Ribosomal protein</keyword>
<keyword evidence="4" id="KW-0677">Repeat</keyword>
<feature type="region of interest" description="Disordered" evidence="13">
    <location>
        <begin position="647"/>
        <end position="668"/>
    </location>
</feature>
<dbReference type="PROSITE" id="PS51375">
    <property type="entry name" value="PPR"/>
    <property type="match status" value="2"/>
</dbReference>
<evidence type="ECO:0000256" key="6">
    <source>
        <dbReference type="ARBA" id="ARBA00022884"/>
    </source>
</evidence>